<name>A0ABQ0JXJ5_9BACT</name>
<dbReference type="InterPro" id="IPR056925">
    <property type="entry name" value="ParE-like"/>
</dbReference>
<dbReference type="Gene3D" id="3.30.2310.20">
    <property type="entry name" value="RelE-like"/>
    <property type="match status" value="1"/>
</dbReference>
<dbReference type="InterPro" id="IPR035093">
    <property type="entry name" value="RelE/ParE_toxin_dom_sf"/>
</dbReference>
<dbReference type="RefSeq" id="WP_052563513.1">
    <property type="nucleotide sequence ID" value="NZ_BAFN01000001.1"/>
</dbReference>
<proteinExistence type="predicted"/>
<comment type="caution">
    <text evidence="2">The sequence shown here is derived from an EMBL/GenBank/DDBJ whole genome shotgun (WGS) entry which is preliminary data.</text>
</comment>
<evidence type="ECO:0000313" key="2">
    <source>
        <dbReference type="EMBL" id="GAN33472.1"/>
    </source>
</evidence>
<protein>
    <recommendedName>
        <fullName evidence="1">ParE-like toxin domain-containing protein</fullName>
    </recommendedName>
</protein>
<sequence>MKSYTTKRFRKALEQLPDDVRKQARKAYELFVQNPYHPSLRFKQIHSTKHIYTVRINIDYRAVGARNGDEIVWFWIGPHAEYDKLISQIAG</sequence>
<reference evidence="3" key="1">
    <citation type="journal article" date="2015" name="Genome Announc.">
        <title>Draft Genome Sequence of an Anaerobic Ammonium-Oxidizing Bacterium, "Candidatus Brocadia sinica".</title>
        <authorList>
            <person name="Oshiki M."/>
            <person name="Shinyako-Hata K."/>
            <person name="Satoh H."/>
            <person name="Okabe S."/>
        </authorList>
    </citation>
    <scope>NUCLEOTIDE SEQUENCE [LARGE SCALE GENOMIC DNA]</scope>
    <source>
        <strain evidence="3">JPN1</strain>
    </source>
</reference>
<dbReference type="Pfam" id="PF24732">
    <property type="entry name" value="ParE_like"/>
    <property type="match status" value="1"/>
</dbReference>
<keyword evidence="3" id="KW-1185">Reference proteome</keyword>
<feature type="domain" description="ParE-like toxin" evidence="1">
    <location>
        <begin position="19"/>
        <end position="84"/>
    </location>
</feature>
<evidence type="ECO:0000313" key="3">
    <source>
        <dbReference type="Proteomes" id="UP000032309"/>
    </source>
</evidence>
<gene>
    <name evidence="2" type="ORF">BROSI_A1996</name>
</gene>
<dbReference type="EMBL" id="BAFN01000001">
    <property type="protein sequence ID" value="GAN33472.1"/>
    <property type="molecule type" value="Genomic_DNA"/>
</dbReference>
<accession>A0ABQ0JXJ5</accession>
<dbReference type="SUPFAM" id="SSF143011">
    <property type="entry name" value="RelE-like"/>
    <property type="match status" value="1"/>
</dbReference>
<organism evidence="2 3">
    <name type="scientific">Candidatus Brocadia sinica JPN1</name>
    <dbReference type="NCBI Taxonomy" id="1197129"/>
    <lineage>
        <taxon>Bacteria</taxon>
        <taxon>Pseudomonadati</taxon>
        <taxon>Planctomycetota</taxon>
        <taxon>Candidatus Brocadiia</taxon>
        <taxon>Candidatus Brocadiales</taxon>
        <taxon>Candidatus Brocadiaceae</taxon>
        <taxon>Candidatus Brocadia</taxon>
    </lineage>
</organism>
<dbReference type="Proteomes" id="UP000032309">
    <property type="component" value="Unassembled WGS sequence"/>
</dbReference>
<evidence type="ECO:0000259" key="1">
    <source>
        <dbReference type="Pfam" id="PF24732"/>
    </source>
</evidence>